<evidence type="ECO:0000313" key="3">
    <source>
        <dbReference type="Proteomes" id="UP000760860"/>
    </source>
</evidence>
<reference evidence="2" key="1">
    <citation type="submission" date="2018-05" db="EMBL/GenBank/DDBJ databases">
        <title>Effector identification in a new, highly contiguous assembly of the strawberry crown rot pathogen Phytophthora cactorum.</title>
        <authorList>
            <person name="Armitage A.D."/>
            <person name="Nellist C.F."/>
            <person name="Bates H."/>
            <person name="Vickerstaff R.J."/>
            <person name="Harrison R.J."/>
        </authorList>
    </citation>
    <scope>NUCLEOTIDE SEQUENCE</scope>
    <source>
        <strain evidence="1">4040</strain>
        <strain evidence="2">P421</strain>
    </source>
</reference>
<dbReference type="AlphaFoldDB" id="A0A8T1HGT2"/>
<sequence length="156" mass="17071">MEPVSTLPTTTQELQEIRTTPTASTDCEATIRTCNSCLSACETSNPTCSIRTDTNTDSTGTSSSAHDCLSNQPDVMDNLIEIFELERDEQDTQSELEKIIQAANLACGESEYPVKELQCRTDPIDEYKTKTLMQNCFPTLFQNGKGGSTPLKSGES</sequence>
<protein>
    <submittedName>
        <fullName evidence="2">Uncharacterized protein</fullName>
    </submittedName>
</protein>
<dbReference type="Proteomes" id="UP000760860">
    <property type="component" value="Unassembled WGS sequence"/>
</dbReference>
<gene>
    <name evidence="1" type="ORF">PC117_g10351</name>
    <name evidence="2" type="ORF">PC129_g17833</name>
</gene>
<comment type="caution">
    <text evidence="2">The sequence shown here is derived from an EMBL/GenBank/DDBJ whole genome shotgun (WGS) entry which is preliminary data.</text>
</comment>
<name>A0A8T1HGT2_9STRA</name>
<dbReference type="Proteomes" id="UP000736787">
    <property type="component" value="Unassembled WGS sequence"/>
</dbReference>
<evidence type="ECO:0000313" key="1">
    <source>
        <dbReference type="EMBL" id="KAG2941082.1"/>
    </source>
</evidence>
<proteinExistence type="predicted"/>
<evidence type="ECO:0000313" key="2">
    <source>
        <dbReference type="EMBL" id="KAG3211188.1"/>
    </source>
</evidence>
<organism evidence="2 3">
    <name type="scientific">Phytophthora cactorum</name>
    <dbReference type="NCBI Taxonomy" id="29920"/>
    <lineage>
        <taxon>Eukaryota</taxon>
        <taxon>Sar</taxon>
        <taxon>Stramenopiles</taxon>
        <taxon>Oomycota</taxon>
        <taxon>Peronosporomycetes</taxon>
        <taxon>Peronosporales</taxon>
        <taxon>Peronosporaceae</taxon>
        <taxon>Phytophthora</taxon>
    </lineage>
</organism>
<dbReference type="EMBL" id="RCMK01000250">
    <property type="protein sequence ID" value="KAG2941082.1"/>
    <property type="molecule type" value="Genomic_DNA"/>
</dbReference>
<dbReference type="EMBL" id="RCMV01000987">
    <property type="protein sequence ID" value="KAG3211188.1"/>
    <property type="molecule type" value="Genomic_DNA"/>
</dbReference>
<accession>A0A8T1HGT2</accession>